<dbReference type="SUPFAM" id="SSF103088">
    <property type="entry name" value="OmpA-like"/>
    <property type="match status" value="1"/>
</dbReference>
<evidence type="ECO:0000256" key="4">
    <source>
        <dbReference type="PROSITE-ProRule" id="PRU00473"/>
    </source>
</evidence>
<keyword evidence="2 5" id="KW-0732">Signal</keyword>
<comment type="subcellular location">
    <subcellularLocation>
        <location evidence="1">Membrane</location>
    </subcellularLocation>
</comment>
<proteinExistence type="predicted"/>
<feature type="signal peptide" evidence="5">
    <location>
        <begin position="1"/>
        <end position="21"/>
    </location>
</feature>
<name>A0ABM8TRU9_9BURK</name>
<evidence type="ECO:0000256" key="3">
    <source>
        <dbReference type="ARBA" id="ARBA00023136"/>
    </source>
</evidence>
<dbReference type="InterPro" id="IPR007450">
    <property type="entry name" value="BamE_dom"/>
</dbReference>
<organism evidence="7 8">
    <name type="scientific">Cupriavidus numazuensis</name>
    <dbReference type="NCBI Taxonomy" id="221992"/>
    <lineage>
        <taxon>Bacteria</taxon>
        <taxon>Pseudomonadati</taxon>
        <taxon>Pseudomonadota</taxon>
        <taxon>Betaproteobacteria</taxon>
        <taxon>Burkholderiales</taxon>
        <taxon>Burkholderiaceae</taxon>
        <taxon>Cupriavidus</taxon>
    </lineage>
</organism>
<dbReference type="Pfam" id="PF00691">
    <property type="entry name" value="OmpA"/>
    <property type="match status" value="1"/>
</dbReference>
<evidence type="ECO:0000259" key="6">
    <source>
        <dbReference type="PROSITE" id="PS51123"/>
    </source>
</evidence>
<protein>
    <submittedName>
        <fullName evidence="7">Outer membrane protein A</fullName>
    </submittedName>
</protein>
<dbReference type="InterPro" id="IPR006665">
    <property type="entry name" value="OmpA-like"/>
</dbReference>
<dbReference type="PROSITE" id="PS51123">
    <property type="entry name" value="OMPA_2"/>
    <property type="match status" value="1"/>
</dbReference>
<dbReference type="InterPro" id="IPR037873">
    <property type="entry name" value="BamE-like"/>
</dbReference>
<dbReference type="RefSeq" id="WP_211957166.1">
    <property type="nucleotide sequence ID" value="NZ_CAJPVI010000052.1"/>
</dbReference>
<dbReference type="InterPro" id="IPR036737">
    <property type="entry name" value="OmpA-like_sf"/>
</dbReference>
<dbReference type="Pfam" id="PF04355">
    <property type="entry name" value="BamE"/>
    <property type="match status" value="1"/>
</dbReference>
<evidence type="ECO:0000256" key="2">
    <source>
        <dbReference type="ARBA" id="ARBA00022729"/>
    </source>
</evidence>
<evidence type="ECO:0000313" key="8">
    <source>
        <dbReference type="Proteomes" id="UP000672657"/>
    </source>
</evidence>
<feature type="chain" id="PRO_5045707755" evidence="5">
    <location>
        <begin position="22"/>
        <end position="274"/>
    </location>
</feature>
<dbReference type="Proteomes" id="UP000672657">
    <property type="component" value="Unassembled WGS sequence"/>
</dbReference>
<dbReference type="InterPro" id="IPR006664">
    <property type="entry name" value="OMP_bac"/>
</dbReference>
<dbReference type="Gene3D" id="3.30.1330.60">
    <property type="entry name" value="OmpA-like domain"/>
    <property type="match status" value="1"/>
</dbReference>
<comment type="caution">
    <text evidence="7">The sequence shown here is derived from an EMBL/GenBank/DDBJ whole genome shotgun (WGS) entry which is preliminary data.</text>
</comment>
<feature type="domain" description="OmpA-like" evidence="6">
    <location>
        <begin position="147"/>
        <end position="274"/>
    </location>
</feature>
<evidence type="ECO:0000256" key="1">
    <source>
        <dbReference type="ARBA" id="ARBA00004370"/>
    </source>
</evidence>
<keyword evidence="8" id="KW-1185">Reference proteome</keyword>
<dbReference type="PRINTS" id="PR01021">
    <property type="entry name" value="OMPADOMAIN"/>
</dbReference>
<accession>A0ABM8TRU9</accession>
<dbReference type="EMBL" id="CAJPVI010000052">
    <property type="protein sequence ID" value="CAG2158955.1"/>
    <property type="molecule type" value="Genomic_DNA"/>
</dbReference>
<dbReference type="PROSITE" id="PS51257">
    <property type="entry name" value="PROKAR_LIPOPROTEIN"/>
    <property type="match status" value="1"/>
</dbReference>
<keyword evidence="3 4" id="KW-0472">Membrane</keyword>
<dbReference type="CDD" id="cd07185">
    <property type="entry name" value="OmpA_C-like"/>
    <property type="match status" value="1"/>
</dbReference>
<dbReference type="Gene3D" id="3.30.1450.10">
    <property type="match status" value="1"/>
</dbReference>
<evidence type="ECO:0000313" key="7">
    <source>
        <dbReference type="EMBL" id="CAG2158955.1"/>
    </source>
</evidence>
<sequence length="274" mass="29814">MRLTIASLAAAVALTATVVTGCSTTSSHPTDQGTSANVVFPDKASAWPEQGTFPNLDNLRLLRPGMTKDQHYALIGRPHFNEGMADVREWDYLFNFRTGKPAPNDIVQCQMKVLFDTAMVSRSYYWAPESCAAFLRRPEAPVAMPAIVETTATLGTDALFTFNGSTASDMLSDGRARIEALGQQLAGMKALTHVDVYAYTDRLGSDAYNMRLSQQRADTVKSLLVAQGVDRRVVTSQGMGKADPVSHCGAMPRPQLIRCLAPDRRVEIRSAGVK</sequence>
<reference evidence="7 8" key="1">
    <citation type="submission" date="2021-03" db="EMBL/GenBank/DDBJ databases">
        <authorList>
            <person name="Peeters C."/>
        </authorList>
    </citation>
    <scope>NUCLEOTIDE SEQUENCE [LARGE SCALE GENOMIC DNA]</scope>
    <source>
        <strain evidence="7 8">LMG 26411</strain>
    </source>
</reference>
<gene>
    <name evidence="7" type="primary">ompA_3</name>
    <name evidence="7" type="ORF">LMG26411_06328</name>
</gene>
<evidence type="ECO:0000256" key="5">
    <source>
        <dbReference type="SAM" id="SignalP"/>
    </source>
</evidence>